<gene>
    <name evidence="1" type="ORF">MYP_2989</name>
</gene>
<organism evidence="1 2">
    <name type="scientific">Sporocytophaga myxococcoides</name>
    <dbReference type="NCBI Taxonomy" id="153721"/>
    <lineage>
        <taxon>Bacteria</taxon>
        <taxon>Pseudomonadati</taxon>
        <taxon>Bacteroidota</taxon>
        <taxon>Cytophagia</taxon>
        <taxon>Cytophagales</taxon>
        <taxon>Cytophagaceae</taxon>
        <taxon>Sporocytophaga</taxon>
    </lineage>
</organism>
<keyword evidence="2" id="KW-1185">Reference proteome</keyword>
<dbReference type="RefSeq" id="WP_156140630.1">
    <property type="nucleotide sequence ID" value="NZ_BBLT01000005.1"/>
</dbReference>
<dbReference type="EMBL" id="BBLT01000005">
    <property type="protein sequence ID" value="GAL85760.1"/>
    <property type="molecule type" value="Genomic_DNA"/>
</dbReference>
<sequence length="140" mass="15707">MKARILFFFLTVLIFFRFSETFGQNAILTGMEQSLLLNLESDPKIQIKVTSTTINNVDKVYYGIGTKENSIDIISLTSDITVYEGKVFLKSASGSFEEITGRDLYLPIPFNDIDLIGKFLTVYLVNKDGSFSNKLSIPAK</sequence>
<comment type="caution">
    <text evidence="1">The sequence shown here is derived from an EMBL/GenBank/DDBJ whole genome shotgun (WGS) entry which is preliminary data.</text>
</comment>
<name>A0A098LFM0_9BACT</name>
<accession>A0A098LFM0</accession>
<protein>
    <submittedName>
        <fullName evidence="1">Uncharacterized protein</fullName>
    </submittedName>
</protein>
<dbReference type="STRING" id="153721.MYP_2989"/>
<reference evidence="1 2" key="1">
    <citation type="submission" date="2014-09" db="EMBL/GenBank/DDBJ databases">
        <title>Sporocytophaga myxococcoides PG-01 genome sequencing.</title>
        <authorList>
            <person name="Liu L."/>
            <person name="Gao P.J."/>
            <person name="Chen G.J."/>
            <person name="Wang L.S."/>
        </authorList>
    </citation>
    <scope>NUCLEOTIDE SEQUENCE [LARGE SCALE GENOMIC DNA]</scope>
    <source>
        <strain evidence="1 2">PG-01</strain>
    </source>
</reference>
<proteinExistence type="predicted"/>
<dbReference type="AlphaFoldDB" id="A0A098LFM0"/>
<evidence type="ECO:0000313" key="2">
    <source>
        <dbReference type="Proteomes" id="UP000030185"/>
    </source>
</evidence>
<evidence type="ECO:0000313" key="1">
    <source>
        <dbReference type="EMBL" id="GAL85760.1"/>
    </source>
</evidence>
<dbReference type="Proteomes" id="UP000030185">
    <property type="component" value="Unassembled WGS sequence"/>
</dbReference>